<reference evidence="14" key="1">
    <citation type="submission" date="2020-04" db="EMBL/GenBank/DDBJ databases">
        <authorList>
            <person name="Zhang T."/>
        </authorList>
    </citation>
    <scope>NUCLEOTIDE SEQUENCE</scope>
    <source>
        <strain evidence="14">HKST-UBA14</strain>
    </source>
</reference>
<dbReference type="InterPro" id="IPR037068">
    <property type="entry name" value="DNA_primase_core_N_sf"/>
</dbReference>
<reference evidence="14" key="2">
    <citation type="journal article" date="2021" name="Microbiome">
        <title>Successional dynamics and alternative stable states in a saline activated sludge microbial community over 9 years.</title>
        <authorList>
            <person name="Wang Y."/>
            <person name="Ye J."/>
            <person name="Ju F."/>
            <person name="Liu L."/>
            <person name="Boyd J.A."/>
            <person name="Deng Y."/>
            <person name="Parks D.H."/>
            <person name="Jiang X."/>
            <person name="Yin X."/>
            <person name="Woodcroft B.J."/>
            <person name="Tyson G.W."/>
            <person name="Hugenholtz P."/>
            <person name="Polz M.F."/>
            <person name="Zhang T."/>
        </authorList>
    </citation>
    <scope>NUCLEOTIDE SEQUENCE</scope>
    <source>
        <strain evidence="14">HKST-UBA14</strain>
    </source>
</reference>
<evidence type="ECO:0000256" key="11">
    <source>
        <dbReference type="ARBA" id="ARBA00023125"/>
    </source>
</evidence>
<feature type="non-terminal residue" evidence="14">
    <location>
        <position position="163"/>
    </location>
</feature>
<evidence type="ECO:0000256" key="6">
    <source>
        <dbReference type="ARBA" id="ARBA00022705"/>
    </source>
</evidence>
<evidence type="ECO:0000256" key="12">
    <source>
        <dbReference type="ARBA" id="ARBA00023163"/>
    </source>
</evidence>
<evidence type="ECO:0000256" key="7">
    <source>
        <dbReference type="ARBA" id="ARBA00022723"/>
    </source>
</evidence>
<dbReference type="PANTHER" id="PTHR30313">
    <property type="entry name" value="DNA PRIMASE"/>
    <property type="match status" value="1"/>
</dbReference>
<keyword evidence="11" id="KW-0238">DNA-binding</keyword>
<evidence type="ECO:0000259" key="13">
    <source>
        <dbReference type="SMART" id="SM00400"/>
    </source>
</evidence>
<dbReference type="GO" id="GO:0003677">
    <property type="term" value="F:DNA binding"/>
    <property type="evidence" value="ECO:0007669"/>
    <property type="project" value="UniProtKB-KW"/>
</dbReference>
<accession>A0A955L4J9</accession>
<name>A0A955L4J9_9BACT</name>
<keyword evidence="10" id="KW-0460">Magnesium</keyword>
<keyword evidence="6" id="KW-0235">DNA replication</keyword>
<evidence type="ECO:0000256" key="2">
    <source>
        <dbReference type="ARBA" id="ARBA00022478"/>
    </source>
</evidence>
<comment type="caution">
    <text evidence="14">The sequence shown here is derived from an EMBL/GenBank/DDBJ whole genome shotgun (WGS) entry which is preliminary data.</text>
</comment>
<evidence type="ECO:0000256" key="3">
    <source>
        <dbReference type="ARBA" id="ARBA00022515"/>
    </source>
</evidence>
<sequence length="163" mass="18853">MDGRDQIQEVKDRLDIVSVVQEYVPTLKKTGRNHFGLCPFHQEKSPSFSVNPELRLYKCFGCGEGGDVINFIQKIENLDFPRALEIAAKKAGVKIERKLSPRDKKIREEKQKLIEANTIAAKFFKYILFEHSTGEEARKYVRSRKLKRKQVEDFMLGFAPDGF</sequence>
<organism evidence="14 15">
    <name type="scientific">Candidatus Dojkabacteria bacterium</name>
    <dbReference type="NCBI Taxonomy" id="2099670"/>
    <lineage>
        <taxon>Bacteria</taxon>
        <taxon>Candidatus Dojkabacteria</taxon>
    </lineage>
</organism>
<dbReference type="Proteomes" id="UP000783287">
    <property type="component" value="Unassembled WGS sequence"/>
</dbReference>
<evidence type="ECO:0000313" key="15">
    <source>
        <dbReference type="Proteomes" id="UP000783287"/>
    </source>
</evidence>
<protein>
    <submittedName>
        <fullName evidence="14">DNA primase</fullName>
    </submittedName>
</protein>
<dbReference type="GO" id="GO:0003899">
    <property type="term" value="F:DNA-directed RNA polymerase activity"/>
    <property type="evidence" value="ECO:0007669"/>
    <property type="project" value="InterPro"/>
</dbReference>
<dbReference type="Gene3D" id="3.90.580.10">
    <property type="entry name" value="Zinc finger, CHC2-type domain"/>
    <property type="match status" value="1"/>
</dbReference>
<feature type="domain" description="Zinc finger CHC2-type" evidence="13">
    <location>
        <begin position="34"/>
        <end position="88"/>
    </location>
</feature>
<evidence type="ECO:0000313" key="14">
    <source>
        <dbReference type="EMBL" id="MCA9382851.1"/>
    </source>
</evidence>
<keyword evidence="2" id="KW-0240">DNA-directed RNA polymerase</keyword>
<keyword evidence="9" id="KW-0862">Zinc</keyword>
<dbReference type="GO" id="GO:0000428">
    <property type="term" value="C:DNA-directed RNA polymerase complex"/>
    <property type="evidence" value="ECO:0007669"/>
    <property type="project" value="UniProtKB-KW"/>
</dbReference>
<keyword evidence="4" id="KW-0808">Transferase</keyword>
<dbReference type="SMART" id="SM00400">
    <property type="entry name" value="ZnF_CHCC"/>
    <property type="match status" value="1"/>
</dbReference>
<gene>
    <name evidence="14" type="ORF">KC909_00660</name>
</gene>
<dbReference type="GO" id="GO:0008270">
    <property type="term" value="F:zinc ion binding"/>
    <property type="evidence" value="ECO:0007669"/>
    <property type="project" value="UniProtKB-KW"/>
</dbReference>
<dbReference type="GO" id="GO:0006269">
    <property type="term" value="P:DNA replication, synthesis of primer"/>
    <property type="evidence" value="ECO:0007669"/>
    <property type="project" value="UniProtKB-KW"/>
</dbReference>
<dbReference type="EMBL" id="JAGQLK010000008">
    <property type="protein sequence ID" value="MCA9382851.1"/>
    <property type="molecule type" value="Genomic_DNA"/>
</dbReference>
<dbReference type="InterPro" id="IPR002694">
    <property type="entry name" value="Znf_CHC2"/>
</dbReference>
<evidence type="ECO:0000256" key="10">
    <source>
        <dbReference type="ARBA" id="ARBA00022842"/>
    </source>
</evidence>
<dbReference type="SUPFAM" id="SSF56731">
    <property type="entry name" value="DNA primase core"/>
    <property type="match status" value="1"/>
</dbReference>
<keyword evidence="5" id="KW-0548">Nucleotidyltransferase</keyword>
<keyword evidence="7" id="KW-0479">Metal-binding</keyword>
<evidence type="ECO:0000256" key="4">
    <source>
        <dbReference type="ARBA" id="ARBA00022679"/>
    </source>
</evidence>
<keyword evidence="8" id="KW-0863">Zinc-finger</keyword>
<evidence type="ECO:0000256" key="1">
    <source>
        <dbReference type="ARBA" id="ARBA00001947"/>
    </source>
</evidence>
<dbReference type="FunFam" id="3.90.580.10:FF:000001">
    <property type="entry name" value="DNA primase"/>
    <property type="match status" value="1"/>
</dbReference>
<dbReference type="InterPro" id="IPR036977">
    <property type="entry name" value="DNA_primase_Znf_CHC2"/>
</dbReference>
<evidence type="ECO:0000256" key="9">
    <source>
        <dbReference type="ARBA" id="ARBA00022833"/>
    </source>
</evidence>
<dbReference type="PANTHER" id="PTHR30313:SF2">
    <property type="entry name" value="DNA PRIMASE"/>
    <property type="match status" value="1"/>
</dbReference>
<evidence type="ECO:0000256" key="8">
    <source>
        <dbReference type="ARBA" id="ARBA00022771"/>
    </source>
</evidence>
<comment type="cofactor">
    <cofactor evidence="1">
        <name>Zn(2+)</name>
        <dbReference type="ChEBI" id="CHEBI:29105"/>
    </cofactor>
</comment>
<keyword evidence="12" id="KW-0804">Transcription</keyword>
<dbReference type="Pfam" id="PF01807">
    <property type="entry name" value="Zn_ribbon_DnaG"/>
    <property type="match status" value="1"/>
</dbReference>
<dbReference type="Gene3D" id="3.90.980.10">
    <property type="entry name" value="DNA primase, catalytic core, N-terminal domain"/>
    <property type="match status" value="1"/>
</dbReference>
<dbReference type="AlphaFoldDB" id="A0A955L4J9"/>
<dbReference type="GO" id="GO:1990077">
    <property type="term" value="C:primosome complex"/>
    <property type="evidence" value="ECO:0007669"/>
    <property type="project" value="UniProtKB-KW"/>
</dbReference>
<dbReference type="InterPro" id="IPR050219">
    <property type="entry name" value="DnaG_primase"/>
</dbReference>
<keyword evidence="3" id="KW-0639">Primosome</keyword>
<evidence type="ECO:0000256" key="5">
    <source>
        <dbReference type="ARBA" id="ARBA00022695"/>
    </source>
</evidence>
<dbReference type="GO" id="GO:0005737">
    <property type="term" value="C:cytoplasm"/>
    <property type="evidence" value="ECO:0007669"/>
    <property type="project" value="TreeGrafter"/>
</dbReference>
<proteinExistence type="predicted"/>
<dbReference type="SUPFAM" id="SSF57783">
    <property type="entry name" value="Zinc beta-ribbon"/>
    <property type="match status" value="1"/>
</dbReference>